<reference evidence="3" key="2">
    <citation type="submission" date="2025-08" db="UniProtKB">
        <authorList>
            <consortium name="Ensembl"/>
        </authorList>
    </citation>
    <scope>IDENTIFICATION</scope>
</reference>
<feature type="region of interest" description="Disordered" evidence="2">
    <location>
        <begin position="842"/>
        <end position="861"/>
    </location>
</feature>
<organism evidence="3 4">
    <name type="scientific">Denticeps clupeoides</name>
    <name type="common">denticle herring</name>
    <dbReference type="NCBI Taxonomy" id="299321"/>
    <lineage>
        <taxon>Eukaryota</taxon>
        <taxon>Metazoa</taxon>
        <taxon>Chordata</taxon>
        <taxon>Craniata</taxon>
        <taxon>Vertebrata</taxon>
        <taxon>Euteleostomi</taxon>
        <taxon>Actinopterygii</taxon>
        <taxon>Neopterygii</taxon>
        <taxon>Teleostei</taxon>
        <taxon>Clupei</taxon>
        <taxon>Clupeiformes</taxon>
        <taxon>Denticipitoidei</taxon>
        <taxon>Denticipitidae</taxon>
        <taxon>Denticeps</taxon>
    </lineage>
</organism>
<protein>
    <recommendedName>
        <fullName evidence="5">Centrosomal protein 128</fullName>
    </recommendedName>
</protein>
<feature type="region of interest" description="Disordered" evidence="2">
    <location>
        <begin position="330"/>
        <end position="352"/>
    </location>
</feature>
<keyword evidence="4" id="KW-1185">Reference proteome</keyword>
<feature type="coiled-coil region" evidence="1">
    <location>
        <begin position="69"/>
        <end position="96"/>
    </location>
</feature>
<dbReference type="GeneTree" id="ENSGT00390000007020"/>
<dbReference type="GO" id="GO:0000922">
    <property type="term" value="C:spindle pole"/>
    <property type="evidence" value="ECO:0007669"/>
    <property type="project" value="TreeGrafter"/>
</dbReference>
<evidence type="ECO:0008006" key="5">
    <source>
        <dbReference type="Google" id="ProtNLM"/>
    </source>
</evidence>
<feature type="compositionally biased region" description="Low complexity" evidence="2">
    <location>
        <begin position="1006"/>
        <end position="1018"/>
    </location>
</feature>
<dbReference type="InterPro" id="IPR026652">
    <property type="entry name" value="CEP128"/>
</dbReference>
<keyword evidence="1" id="KW-0175">Coiled coil</keyword>
<dbReference type="PANTHER" id="PTHR46657:SF1">
    <property type="entry name" value="CENTROSOMAL PROTEIN OF 128 KDA"/>
    <property type="match status" value="1"/>
</dbReference>
<proteinExistence type="predicted"/>
<dbReference type="Proteomes" id="UP000694580">
    <property type="component" value="Chromosome 14"/>
</dbReference>
<evidence type="ECO:0000256" key="1">
    <source>
        <dbReference type="SAM" id="Coils"/>
    </source>
</evidence>
<dbReference type="RefSeq" id="XP_028809211.1">
    <property type="nucleotide sequence ID" value="XM_028953378.1"/>
</dbReference>
<accession>A0AAY4D5U5</accession>
<feature type="coiled-coil region" evidence="1">
    <location>
        <begin position="933"/>
        <end position="988"/>
    </location>
</feature>
<feature type="region of interest" description="Disordered" evidence="2">
    <location>
        <begin position="108"/>
        <end position="153"/>
    </location>
</feature>
<feature type="compositionally biased region" description="Basic and acidic residues" evidence="2">
    <location>
        <begin position="223"/>
        <end position="236"/>
    </location>
</feature>
<dbReference type="Ensembl" id="ENSDCDT00010050384.1">
    <property type="protein sequence ID" value="ENSDCDP00010040509.1"/>
    <property type="gene ID" value="ENSDCDG00010025857.1"/>
</dbReference>
<sequence length="1047" mass="121948">MESSSESDPCDRGGGRDAHRRRSRERSRDNLDVSRKIDTLASTLQDTSRNLHKVDRMLGQYREHTDDQAEAMATLRENLEESIQHLQSQRLRQSAAVRSASASTLHTSDLEDISGSDGFHYSPTSPLKDYGPRRRSRSSTVRFRDSGHANQQIHTLHQSLRDLRSDQLRLGDDVDREILRRNRSDVEMRKTVDNLTGQIRASKREDSVSSRVERRLQEIEKGLRSERQGLSEKRQQEQQGNLSSELQEAVRRRDARTLEIDNFLKERLLTSESEKSKIERDLERARRLLDQSEGGRDALLQQVEDMRAQLSGAEQERVVLQREVRELLSQQRRQRGREEQQKHREDRSDLEREVQDLRAQLSRSSTLSDLEDLRRAVERKEKERAQLSTHVQALSTDLQLQEQQQLKMLSQLKDLQSRSEESLAERSRAEARLAESDRKREDLRTRAQEAVRQWKVKCRKLERQLEEARTDTDRAQQLCATQAGKDRESVQVQLKAVTLQAEGARRELAEVLGRLAQREEEVRRRDVELAQTRDRQLALEQEVKEVRDASHALQDEARRQETLQDRLREENRRLEERNRTLDRQREQAEENLVDLQASVKELSTERTQLSSRLAQEEASRRDLQQRLTAADEERVSVVKRLETERDVHRRELAQLQESAQEGRARQDRDVQETHRLYQKEREEMQAQLRELKADAMAEKDVARTLQLKLDKMKVECDRLAQEMSGSEDARSQLNRKCQALKKELEDKVKEVMRADELRKGTEGSIEDLHDKVSALEVEQQAVLQAVGDYVYSACQALSKGSDDKLKAIEQSPGLQKDPHRWLAETKTKLQWLCEEVREREGREKRARRQHQQSREQIKELKRSRDAEQQVLLQRLSQQEKLLEDVHTERRDLLERSRRKDEEMRRLQDRVLDLEMSTKVALDHLESVPDKLSLLENFKDLEESQRQREAAEQRYAKYREIVGNLLHQLEESKHRIQEYRSEKLDAASRSIHLAGLSSSIRTHHHSFLSSSPSPSTASPEKLLASPESDSGPLRAARSPLNGAGKTET</sequence>
<feature type="region of interest" description="Disordered" evidence="2">
    <location>
        <begin position="1003"/>
        <end position="1047"/>
    </location>
</feature>
<evidence type="ECO:0000313" key="3">
    <source>
        <dbReference type="Ensembl" id="ENSDCDP00010040509.1"/>
    </source>
</evidence>
<feature type="region of interest" description="Disordered" evidence="2">
    <location>
        <begin position="223"/>
        <end position="251"/>
    </location>
</feature>
<dbReference type="PANTHER" id="PTHR46657">
    <property type="entry name" value="CENTROSOMAL PROTEIN OF 128 KDA"/>
    <property type="match status" value="1"/>
</dbReference>
<feature type="region of interest" description="Disordered" evidence="2">
    <location>
        <begin position="1"/>
        <end position="39"/>
    </location>
</feature>
<dbReference type="GO" id="GO:0005814">
    <property type="term" value="C:centriole"/>
    <property type="evidence" value="ECO:0007669"/>
    <property type="project" value="TreeGrafter"/>
</dbReference>
<reference evidence="3 4" key="1">
    <citation type="submission" date="2020-06" db="EMBL/GenBank/DDBJ databases">
        <authorList>
            <consortium name="Wellcome Sanger Institute Data Sharing"/>
        </authorList>
    </citation>
    <scope>NUCLEOTIDE SEQUENCE [LARGE SCALE GENOMIC DNA]</scope>
</reference>
<reference evidence="3" key="3">
    <citation type="submission" date="2025-09" db="UniProtKB">
        <authorList>
            <consortium name="Ensembl"/>
        </authorList>
    </citation>
    <scope>IDENTIFICATION</scope>
</reference>
<feature type="region of interest" description="Disordered" evidence="2">
    <location>
        <begin position="415"/>
        <end position="442"/>
    </location>
</feature>
<feature type="compositionally biased region" description="Basic and acidic residues" evidence="2">
    <location>
        <begin position="852"/>
        <end position="861"/>
    </location>
</feature>
<feature type="compositionally biased region" description="Basic and acidic residues" evidence="2">
    <location>
        <begin position="26"/>
        <end position="38"/>
    </location>
</feature>
<name>A0AAY4D5U5_9TELE</name>
<evidence type="ECO:0000313" key="4">
    <source>
        <dbReference type="Proteomes" id="UP000694580"/>
    </source>
</evidence>
<feature type="compositionally biased region" description="Basic and acidic residues" evidence="2">
    <location>
        <begin position="336"/>
        <end position="352"/>
    </location>
</feature>
<dbReference type="GeneID" id="114763614"/>
<gene>
    <name evidence="3" type="primary">CEP128</name>
</gene>
<evidence type="ECO:0000256" key="2">
    <source>
        <dbReference type="SAM" id="MobiDB-lite"/>
    </source>
</evidence>
<feature type="compositionally biased region" description="Polar residues" evidence="2">
    <location>
        <begin position="237"/>
        <end position="246"/>
    </location>
</feature>
<dbReference type="AlphaFoldDB" id="A0AAY4D5U5"/>